<feature type="compositionally biased region" description="Basic and acidic residues" evidence="1">
    <location>
        <begin position="109"/>
        <end position="119"/>
    </location>
</feature>
<feature type="region of interest" description="Disordered" evidence="1">
    <location>
        <begin position="38"/>
        <end position="149"/>
    </location>
</feature>
<proteinExistence type="predicted"/>
<comment type="caution">
    <text evidence="2">The sequence shown here is derived from an EMBL/GenBank/DDBJ whole genome shotgun (WGS) entry which is preliminary data.</text>
</comment>
<feature type="compositionally biased region" description="Basic residues" evidence="1">
    <location>
        <begin position="90"/>
        <end position="102"/>
    </location>
</feature>
<dbReference type="Proteomes" id="UP000321638">
    <property type="component" value="Unassembled WGS sequence"/>
</dbReference>
<evidence type="ECO:0000313" key="2">
    <source>
        <dbReference type="EMBL" id="TXL78229.1"/>
    </source>
</evidence>
<sequence length="149" mass="16197">MLAMLRMDRGRFIREVKRLADGRLVEIDDDTGNLLLTGAGSRKVAEDELPPPEPVTYEAKVPQPAPLSTGAAPQPGPPGSGPIVTPRIEPRRRSHATTRHRLAAWAIPGREKPVRDGPKAKLAPKAASARRRAKAAPKQKPKGKMREQS</sequence>
<feature type="compositionally biased region" description="Basic residues" evidence="1">
    <location>
        <begin position="128"/>
        <end position="143"/>
    </location>
</feature>
<dbReference type="RefSeq" id="WP_147846497.1">
    <property type="nucleotide sequence ID" value="NZ_VDUZ01000007.1"/>
</dbReference>
<protein>
    <submittedName>
        <fullName evidence="2">Uncharacterized protein</fullName>
    </submittedName>
</protein>
<keyword evidence="3" id="KW-1185">Reference proteome</keyword>
<dbReference type="AlphaFoldDB" id="A0A5C8PSH3"/>
<name>A0A5C8PSH3_9HYPH</name>
<evidence type="ECO:0000256" key="1">
    <source>
        <dbReference type="SAM" id="MobiDB-lite"/>
    </source>
</evidence>
<reference evidence="2 3" key="1">
    <citation type="submission" date="2019-06" db="EMBL/GenBank/DDBJ databases">
        <title>New taxonomy in bacterial strain CC-CFT640, isolated from vineyard.</title>
        <authorList>
            <person name="Lin S.-Y."/>
            <person name="Tsai C.-F."/>
            <person name="Young C.-C."/>
        </authorList>
    </citation>
    <scope>NUCLEOTIDE SEQUENCE [LARGE SCALE GENOMIC DNA]</scope>
    <source>
        <strain evidence="2 3">CC-CFT640</strain>
    </source>
</reference>
<gene>
    <name evidence="2" type="ORF">FHP25_08510</name>
</gene>
<evidence type="ECO:0000313" key="3">
    <source>
        <dbReference type="Proteomes" id="UP000321638"/>
    </source>
</evidence>
<accession>A0A5C8PSH3</accession>
<dbReference type="EMBL" id="VDUZ01000007">
    <property type="protein sequence ID" value="TXL78229.1"/>
    <property type="molecule type" value="Genomic_DNA"/>
</dbReference>
<organism evidence="2 3">
    <name type="scientific">Vineibacter terrae</name>
    <dbReference type="NCBI Taxonomy" id="2586908"/>
    <lineage>
        <taxon>Bacteria</taxon>
        <taxon>Pseudomonadati</taxon>
        <taxon>Pseudomonadota</taxon>
        <taxon>Alphaproteobacteria</taxon>
        <taxon>Hyphomicrobiales</taxon>
        <taxon>Vineibacter</taxon>
    </lineage>
</organism>